<feature type="region of interest" description="Disordered" evidence="1">
    <location>
        <begin position="65"/>
        <end position="88"/>
    </location>
</feature>
<dbReference type="AlphaFoldDB" id="A0A085MZI8"/>
<sequence>MVVQLNWCKQTKKTGSHPPQTAYIRMQSGKQRYRHPPAGAVASVAGLSLQHADSTGIINHKVHRKKCTTRTGTSSHKKGNLGRPGHIGRVRSASVVDKYGPMVETIQMSNMSDRC</sequence>
<protein>
    <submittedName>
        <fullName evidence="3">Uncharacterized protein</fullName>
    </submittedName>
</protein>
<reference evidence="3 4" key="1">
    <citation type="journal article" date="2014" name="Nat. Genet.">
        <title>Genome and transcriptome of the porcine whipworm Trichuris suis.</title>
        <authorList>
            <person name="Jex A.R."/>
            <person name="Nejsum P."/>
            <person name="Schwarz E.M."/>
            <person name="Hu L."/>
            <person name="Young N.D."/>
            <person name="Hall R.S."/>
            <person name="Korhonen P.K."/>
            <person name="Liao S."/>
            <person name="Thamsborg S."/>
            <person name="Xia J."/>
            <person name="Xu P."/>
            <person name="Wang S."/>
            <person name="Scheerlinck J.P."/>
            <person name="Hofmann A."/>
            <person name="Sternberg P.W."/>
            <person name="Wang J."/>
            <person name="Gasser R.B."/>
        </authorList>
    </citation>
    <scope>NUCLEOTIDE SEQUENCE [LARGE SCALE GENOMIC DNA]</scope>
    <source>
        <strain evidence="3">DCEP-RM93F</strain>
        <strain evidence="2">DCEP-RM93M</strain>
    </source>
</reference>
<proteinExistence type="predicted"/>
<keyword evidence="4" id="KW-1185">Reference proteome</keyword>
<evidence type="ECO:0000313" key="2">
    <source>
        <dbReference type="EMBL" id="KFD53642.1"/>
    </source>
</evidence>
<evidence type="ECO:0000313" key="4">
    <source>
        <dbReference type="Proteomes" id="UP000030764"/>
    </source>
</evidence>
<dbReference type="Proteomes" id="UP000030764">
    <property type="component" value="Unassembled WGS sequence"/>
</dbReference>
<dbReference type="EMBL" id="KL363215">
    <property type="protein sequence ID" value="KFD53642.1"/>
    <property type="molecule type" value="Genomic_DNA"/>
</dbReference>
<gene>
    <name evidence="2" type="ORF">M513_05558</name>
    <name evidence="3" type="ORF">M514_05558</name>
</gene>
<evidence type="ECO:0000256" key="1">
    <source>
        <dbReference type="SAM" id="MobiDB-lite"/>
    </source>
</evidence>
<accession>A0A085MZI8</accession>
<name>A0A085MZI8_9BILA</name>
<dbReference type="EMBL" id="KL367591">
    <property type="protein sequence ID" value="KFD62634.1"/>
    <property type="molecule type" value="Genomic_DNA"/>
</dbReference>
<feature type="non-terminal residue" evidence="3">
    <location>
        <position position="115"/>
    </location>
</feature>
<organism evidence="3">
    <name type="scientific">Trichuris suis</name>
    <name type="common">pig whipworm</name>
    <dbReference type="NCBI Taxonomy" id="68888"/>
    <lineage>
        <taxon>Eukaryota</taxon>
        <taxon>Metazoa</taxon>
        <taxon>Ecdysozoa</taxon>
        <taxon>Nematoda</taxon>
        <taxon>Enoplea</taxon>
        <taxon>Dorylaimia</taxon>
        <taxon>Trichinellida</taxon>
        <taxon>Trichuridae</taxon>
        <taxon>Trichuris</taxon>
    </lineage>
</organism>
<evidence type="ECO:0000313" key="3">
    <source>
        <dbReference type="EMBL" id="KFD62634.1"/>
    </source>
</evidence>
<dbReference type="Proteomes" id="UP000030758">
    <property type="component" value="Unassembled WGS sequence"/>
</dbReference>